<gene>
    <name evidence="2" type="ORF">GC093_25420</name>
</gene>
<evidence type="ECO:0000259" key="1">
    <source>
        <dbReference type="Pfam" id="PF13524"/>
    </source>
</evidence>
<comment type="caution">
    <text evidence="2">The sequence shown here is derived from an EMBL/GenBank/DDBJ whole genome shotgun (WGS) entry which is preliminary data.</text>
</comment>
<dbReference type="Proteomes" id="UP000641588">
    <property type="component" value="Unassembled WGS sequence"/>
</dbReference>
<name>A0A972K429_9BACL</name>
<feature type="domain" description="Spore protein YkvP/CgeB glycosyl transferase-like" evidence="1">
    <location>
        <begin position="225"/>
        <end position="371"/>
    </location>
</feature>
<reference evidence="2" key="1">
    <citation type="submission" date="2019-10" db="EMBL/GenBank/DDBJ databases">
        <title>Description of Paenibacillus glebae sp. nov.</title>
        <authorList>
            <person name="Carlier A."/>
            <person name="Qi S."/>
        </authorList>
    </citation>
    <scope>NUCLEOTIDE SEQUENCE</scope>
    <source>
        <strain evidence="2">LMG 31456</strain>
    </source>
</reference>
<dbReference type="InterPro" id="IPR055259">
    <property type="entry name" value="YkvP/CgeB_Glyco_trans-like"/>
</dbReference>
<evidence type="ECO:0000313" key="3">
    <source>
        <dbReference type="Proteomes" id="UP000641588"/>
    </source>
</evidence>
<dbReference type="EMBL" id="WHOD01000099">
    <property type="protein sequence ID" value="NOU96533.1"/>
    <property type="molecule type" value="Genomic_DNA"/>
</dbReference>
<evidence type="ECO:0000313" key="2">
    <source>
        <dbReference type="EMBL" id="NOU96533.1"/>
    </source>
</evidence>
<organism evidence="2 3">
    <name type="scientific">Paenibacillus foliorum</name>
    <dbReference type="NCBI Taxonomy" id="2654974"/>
    <lineage>
        <taxon>Bacteria</taxon>
        <taxon>Bacillati</taxon>
        <taxon>Bacillota</taxon>
        <taxon>Bacilli</taxon>
        <taxon>Bacillales</taxon>
        <taxon>Paenibacillaceae</taxon>
        <taxon>Paenibacillus</taxon>
    </lineage>
</organism>
<dbReference type="AlphaFoldDB" id="A0A972K429"/>
<dbReference type="Pfam" id="PF13524">
    <property type="entry name" value="Glyco_trans_1_2"/>
    <property type="match status" value="1"/>
</dbReference>
<dbReference type="RefSeq" id="WP_171654764.1">
    <property type="nucleotide sequence ID" value="NZ_WHOD01000099.1"/>
</dbReference>
<sequence>MIKKTVRRRARVRQQPRISSKGWTDGYKLGSGYGYHLGRCEAVMRDTAPSPLGWWNVRVLYITSGKGFPYSPLDQAIIEAFQGLVRELVILTPVQDFVSAAKQLRPDYVLILEGLNLPVEQIDLIRAEGIRTAIWFTDDPYYTDMTVNLASHYDYVFTLELECVPLYQKNGCSQVHYLPFGANFALFRPKRIPIHYRKDVSFIGSAYWNRVSVFNQVAPYLATKNTYISGIWWDRLSHYNVLAPKIDLNKWMGAEETANYYNGTKIVINLHRATDDATFNYNGRLIGAVSPNPRTFEIAGCGTLQLTDIRSDLARFYTPGVDIVTYSSAEELKHKIEHYLNHEDERREIALNALKRTMEEHTYSHRVAQMLRIVFG</sequence>
<proteinExistence type="predicted"/>
<keyword evidence="3" id="KW-1185">Reference proteome</keyword>
<accession>A0A972K429</accession>
<protein>
    <submittedName>
        <fullName evidence="2">Glycosyltransferase</fullName>
    </submittedName>
</protein>